<feature type="domain" description="Transglycosylase SLT" evidence="3">
    <location>
        <begin position="248"/>
        <end position="339"/>
    </location>
</feature>
<organism evidence="5 6">
    <name type="scientific">Bordetella trematum</name>
    <dbReference type="NCBI Taxonomy" id="123899"/>
    <lineage>
        <taxon>Bacteria</taxon>
        <taxon>Pseudomonadati</taxon>
        <taxon>Pseudomonadota</taxon>
        <taxon>Betaproteobacteria</taxon>
        <taxon>Burkholderiales</taxon>
        <taxon>Alcaligenaceae</taxon>
        <taxon>Bordetella</taxon>
    </lineage>
</organism>
<protein>
    <submittedName>
        <fullName evidence="5">Transglycosylase SLT domain</fullName>
    </submittedName>
</protein>
<feature type="compositionally biased region" description="Polar residues" evidence="2">
    <location>
        <begin position="535"/>
        <end position="559"/>
    </location>
</feature>
<accession>A0A157PSY8</accession>
<dbReference type="Proteomes" id="UP000076825">
    <property type="component" value="Chromosome 1"/>
</dbReference>
<evidence type="ECO:0000313" key="6">
    <source>
        <dbReference type="Proteomes" id="UP000076825"/>
    </source>
</evidence>
<proteinExistence type="inferred from homology"/>
<dbReference type="PANTHER" id="PTHR37423">
    <property type="entry name" value="SOLUBLE LYTIC MUREIN TRANSGLYCOSYLASE-RELATED"/>
    <property type="match status" value="1"/>
</dbReference>
<dbReference type="STRING" id="123899.SAMEA3906487_00130"/>
<dbReference type="Gene3D" id="1.10.530.10">
    <property type="match status" value="1"/>
</dbReference>
<comment type="similarity">
    <text evidence="1">Belongs to the transglycosylase Slt family.</text>
</comment>
<evidence type="ECO:0000256" key="2">
    <source>
        <dbReference type="SAM" id="MobiDB-lite"/>
    </source>
</evidence>
<dbReference type="AlphaFoldDB" id="A0A157PSY8"/>
<feature type="region of interest" description="Disordered" evidence="2">
    <location>
        <begin position="525"/>
        <end position="587"/>
    </location>
</feature>
<evidence type="ECO:0000259" key="3">
    <source>
        <dbReference type="Pfam" id="PF01464"/>
    </source>
</evidence>
<evidence type="ECO:0000259" key="4">
    <source>
        <dbReference type="Pfam" id="PF18798"/>
    </source>
</evidence>
<dbReference type="InterPro" id="IPR040824">
    <property type="entry name" value="LPD3"/>
</dbReference>
<sequence>MVEQGVDPNTAANIGYTEALTIGAGVLMPGAIGYSSLAAPFAAGGVGLSKGAYYGANVAYGAGANIGMGIAQRGAAYQLLKSGGYETMAEQYQPLEAAALTAEGLLGAGFAALGARGGLAGGAQQPAIDAALVARAAKHAAIDTAPGVPADPAAANAHDKGMQTAMRQVLAGEPVDVSQAGLDDAVFVPRPRDSGAQDAALAEYGLELPPAARYAPGDRLAALPVSDRSQLRYDAPELNEYAALVEERHGLPAGLINALKNAGERSNSNQTSPAGARGVMQFMPENLEKYGVTDPTDPLQMLDAAGRYLSDTKRQYGGNVDAMIADYNGGPRQARWVMRGQEPAAKETRDYLARVKEWMGDSGWRASKAVDDSRPPAGRGRLIDDSGEAAPLIEPVRITLPEFATGPMADSLPRIREFARENFAGKTVVNEADGSEISIPWQGIKHSLSGTVSRAVAAAALRIEDVIRKAEPVWSGPDRAGRQNVKAAHFYDAPIEVDGMPAEIRVVVRESNTGKRYYDHFELWKNESPAPGDQRSIQEVSGASVLQSSETNVAQSGAEGNSGAIRGPGESPSVRPATARGQPGETSIDAVTASDAADAGGQPGQGGAGKRAIALADDAETQAGLALLDEKGDLVVPIEIADGEVVNLSLRAALAEANAELKYAKADTLKAAVTCFLTKGM</sequence>
<name>A0A157PSY8_9BORD</name>
<evidence type="ECO:0000256" key="1">
    <source>
        <dbReference type="ARBA" id="ARBA00007734"/>
    </source>
</evidence>
<feature type="domain" description="Large polyvalent protein-associated" evidence="4">
    <location>
        <begin position="415"/>
        <end position="518"/>
    </location>
</feature>
<reference evidence="5 6" key="1">
    <citation type="submission" date="2016-04" db="EMBL/GenBank/DDBJ databases">
        <authorList>
            <consortium name="Pathogen Informatics"/>
        </authorList>
    </citation>
    <scope>NUCLEOTIDE SEQUENCE [LARGE SCALE GENOMIC DNA]</scope>
    <source>
        <strain evidence="5 6">H044680328</strain>
    </source>
</reference>
<dbReference type="Pfam" id="PF18798">
    <property type="entry name" value="LPD3"/>
    <property type="match status" value="1"/>
</dbReference>
<dbReference type="InterPro" id="IPR023346">
    <property type="entry name" value="Lysozyme-like_dom_sf"/>
</dbReference>
<dbReference type="KEGG" id="btrm:SAMEA390648700130"/>
<dbReference type="PATRIC" id="fig|123899.6.peg.119"/>
<evidence type="ECO:0000313" key="5">
    <source>
        <dbReference type="EMBL" id="SAI66171.1"/>
    </source>
</evidence>
<gene>
    <name evidence="5" type="ORF">SAMEA3906487_00130</name>
</gene>
<keyword evidence="6" id="KW-1185">Reference proteome</keyword>
<dbReference type="CDD" id="cd00254">
    <property type="entry name" value="LT-like"/>
    <property type="match status" value="1"/>
</dbReference>
<dbReference type="Pfam" id="PF01464">
    <property type="entry name" value="SLT"/>
    <property type="match status" value="1"/>
</dbReference>
<dbReference type="PANTHER" id="PTHR37423:SF2">
    <property type="entry name" value="MEMBRANE-BOUND LYTIC MUREIN TRANSGLYCOSYLASE C"/>
    <property type="match status" value="1"/>
</dbReference>
<dbReference type="EMBL" id="LT546645">
    <property type="protein sequence ID" value="SAI66171.1"/>
    <property type="molecule type" value="Genomic_DNA"/>
</dbReference>
<dbReference type="SUPFAM" id="SSF53955">
    <property type="entry name" value="Lysozyme-like"/>
    <property type="match status" value="1"/>
</dbReference>
<dbReference type="InterPro" id="IPR008258">
    <property type="entry name" value="Transglycosylase_SLT_dom_1"/>
</dbReference>